<proteinExistence type="predicted"/>
<accession>A0ABN7NVU8</accession>
<sequence>MKTAVRVKTHLSDSLPLRRTQGWVPCMYWLPCREMLRMCLIPSRSRARCSASIYLIKEEGRSSPVDEVAEIVEKFRIVLGGEVNPTEVGILRLWPHIQQIEPPHVRWDACVPGVRPKHTHPSRL</sequence>
<dbReference type="Proteomes" id="UP001153148">
    <property type="component" value="Unassembled WGS sequence"/>
</dbReference>
<gene>
    <name evidence="1" type="ORF">TPAB3V08_LOCUS5374</name>
</gene>
<evidence type="ECO:0000313" key="1">
    <source>
        <dbReference type="EMBL" id="CAG2058404.1"/>
    </source>
</evidence>
<name>A0ABN7NVU8_TIMPD</name>
<protein>
    <submittedName>
        <fullName evidence="1">Uncharacterized protein</fullName>
    </submittedName>
</protein>
<dbReference type="EMBL" id="CAJPIN010007234">
    <property type="protein sequence ID" value="CAG2058404.1"/>
    <property type="molecule type" value="Genomic_DNA"/>
</dbReference>
<organism evidence="1 2">
    <name type="scientific">Timema podura</name>
    <name type="common">Walking stick</name>
    <dbReference type="NCBI Taxonomy" id="61482"/>
    <lineage>
        <taxon>Eukaryota</taxon>
        <taxon>Metazoa</taxon>
        <taxon>Ecdysozoa</taxon>
        <taxon>Arthropoda</taxon>
        <taxon>Hexapoda</taxon>
        <taxon>Insecta</taxon>
        <taxon>Pterygota</taxon>
        <taxon>Neoptera</taxon>
        <taxon>Polyneoptera</taxon>
        <taxon>Phasmatodea</taxon>
        <taxon>Timematodea</taxon>
        <taxon>Timematoidea</taxon>
        <taxon>Timematidae</taxon>
        <taxon>Timema</taxon>
    </lineage>
</organism>
<keyword evidence="2" id="KW-1185">Reference proteome</keyword>
<reference evidence="1" key="1">
    <citation type="submission" date="2021-03" db="EMBL/GenBank/DDBJ databases">
        <authorList>
            <person name="Tran Van P."/>
        </authorList>
    </citation>
    <scope>NUCLEOTIDE SEQUENCE</scope>
</reference>
<evidence type="ECO:0000313" key="2">
    <source>
        <dbReference type="Proteomes" id="UP001153148"/>
    </source>
</evidence>
<comment type="caution">
    <text evidence="1">The sequence shown here is derived from an EMBL/GenBank/DDBJ whole genome shotgun (WGS) entry which is preliminary data.</text>
</comment>